<organism evidence="1">
    <name type="scientific">Rhizophora mucronata</name>
    <name type="common">Asiatic mangrove</name>
    <dbReference type="NCBI Taxonomy" id="61149"/>
    <lineage>
        <taxon>Eukaryota</taxon>
        <taxon>Viridiplantae</taxon>
        <taxon>Streptophyta</taxon>
        <taxon>Embryophyta</taxon>
        <taxon>Tracheophyta</taxon>
        <taxon>Spermatophyta</taxon>
        <taxon>Magnoliopsida</taxon>
        <taxon>eudicotyledons</taxon>
        <taxon>Gunneridae</taxon>
        <taxon>Pentapetalae</taxon>
        <taxon>rosids</taxon>
        <taxon>fabids</taxon>
        <taxon>Malpighiales</taxon>
        <taxon>Rhizophoraceae</taxon>
        <taxon>Rhizophora</taxon>
    </lineage>
</organism>
<sequence length="133" mass="15135">MLELQTLHNFFPNLKHLDLTFNNLQGTSFGSYYLNNLEQLLLDYSTVDDNFLQSIGALVSLRILSMQQLNASQLTQGWPHLKSLKRLVLIRSTTLNYKMWQTMGNLISLEDLSMYDCQLSGPIPTAQGTINLP</sequence>
<reference evidence="1" key="1">
    <citation type="submission" date="2018-02" db="EMBL/GenBank/DDBJ databases">
        <title>Rhizophora mucronata_Transcriptome.</title>
        <authorList>
            <person name="Meera S.P."/>
            <person name="Sreeshan A."/>
            <person name="Augustine A."/>
        </authorList>
    </citation>
    <scope>NUCLEOTIDE SEQUENCE</scope>
    <source>
        <tissue evidence="1">Leaf</tissue>
    </source>
</reference>
<dbReference type="AlphaFoldDB" id="A0A2P2MEP2"/>
<dbReference type="SUPFAM" id="SSF52047">
    <property type="entry name" value="RNI-like"/>
    <property type="match status" value="1"/>
</dbReference>
<protein>
    <submittedName>
        <fullName evidence="1">LRR-RLK</fullName>
    </submittedName>
</protein>
<dbReference type="EMBL" id="GGEC01048232">
    <property type="protein sequence ID" value="MBX28716.1"/>
    <property type="molecule type" value="Transcribed_RNA"/>
</dbReference>
<proteinExistence type="predicted"/>
<dbReference type="InterPro" id="IPR001611">
    <property type="entry name" value="Leu-rich_rpt"/>
</dbReference>
<name>A0A2P2MEP2_RHIMU</name>
<dbReference type="InterPro" id="IPR032675">
    <property type="entry name" value="LRR_dom_sf"/>
</dbReference>
<dbReference type="Pfam" id="PF00560">
    <property type="entry name" value="LRR_1"/>
    <property type="match status" value="2"/>
</dbReference>
<evidence type="ECO:0000313" key="1">
    <source>
        <dbReference type="EMBL" id="MBX28716.1"/>
    </source>
</evidence>
<dbReference type="Gene3D" id="3.80.10.10">
    <property type="entry name" value="Ribonuclease Inhibitor"/>
    <property type="match status" value="1"/>
</dbReference>
<accession>A0A2P2MEP2</accession>